<protein>
    <recommendedName>
        <fullName evidence="3">Hexosyltransferase</fullName>
    </recommendedName>
</protein>
<reference evidence="1 2" key="1">
    <citation type="journal article" date="2017" name="Nat. Commun.">
        <title>Genome assembly with in vitro proximity ligation data and whole-genome triplication in lettuce.</title>
        <authorList>
            <person name="Reyes-Chin-Wo S."/>
            <person name="Wang Z."/>
            <person name="Yang X."/>
            <person name="Kozik A."/>
            <person name="Arikit S."/>
            <person name="Song C."/>
            <person name="Xia L."/>
            <person name="Froenicke L."/>
            <person name="Lavelle D.O."/>
            <person name="Truco M.J."/>
            <person name="Xia R."/>
            <person name="Zhu S."/>
            <person name="Xu C."/>
            <person name="Xu H."/>
            <person name="Xu X."/>
            <person name="Cox K."/>
            <person name="Korf I."/>
            <person name="Meyers B.C."/>
            <person name="Michelmore R.W."/>
        </authorList>
    </citation>
    <scope>NUCLEOTIDE SEQUENCE [LARGE SCALE GENOMIC DNA]</scope>
    <source>
        <strain evidence="2">cv. Salinas</strain>
        <tissue evidence="1">Seedlings</tissue>
    </source>
</reference>
<proteinExistence type="predicted"/>
<dbReference type="AlphaFoldDB" id="A0A9R1WS27"/>
<comment type="caution">
    <text evidence="1">The sequence shown here is derived from an EMBL/GenBank/DDBJ whole genome shotgun (WGS) entry which is preliminary data.</text>
</comment>
<evidence type="ECO:0000313" key="1">
    <source>
        <dbReference type="EMBL" id="KAJ0186259.1"/>
    </source>
</evidence>
<sequence length="131" mass="15140">MNEPSSKLPLHCMTVNFMLKMMTTYISDQRKLNIHMKKGTVFTDPKLKWYEPLGFRMFSNEDVTIDAWMLAMNVNHEDNRQLCQIECTLTSIVVWDLPKCSGLCNPEKKMLELHQKESCAISPTLPAAEED</sequence>
<dbReference type="Proteomes" id="UP000235145">
    <property type="component" value="Unassembled WGS sequence"/>
</dbReference>
<dbReference type="EMBL" id="NBSK02000009">
    <property type="protein sequence ID" value="KAJ0186259.1"/>
    <property type="molecule type" value="Genomic_DNA"/>
</dbReference>
<keyword evidence="2" id="KW-1185">Reference proteome</keyword>
<organism evidence="1 2">
    <name type="scientific">Lactuca sativa</name>
    <name type="common">Garden lettuce</name>
    <dbReference type="NCBI Taxonomy" id="4236"/>
    <lineage>
        <taxon>Eukaryota</taxon>
        <taxon>Viridiplantae</taxon>
        <taxon>Streptophyta</taxon>
        <taxon>Embryophyta</taxon>
        <taxon>Tracheophyta</taxon>
        <taxon>Spermatophyta</taxon>
        <taxon>Magnoliopsida</taxon>
        <taxon>eudicotyledons</taxon>
        <taxon>Gunneridae</taxon>
        <taxon>Pentapetalae</taxon>
        <taxon>asterids</taxon>
        <taxon>campanulids</taxon>
        <taxon>Asterales</taxon>
        <taxon>Asteraceae</taxon>
        <taxon>Cichorioideae</taxon>
        <taxon>Cichorieae</taxon>
        <taxon>Lactucinae</taxon>
        <taxon>Lactuca</taxon>
    </lineage>
</organism>
<evidence type="ECO:0000313" key="2">
    <source>
        <dbReference type="Proteomes" id="UP000235145"/>
    </source>
</evidence>
<accession>A0A9R1WS27</accession>
<gene>
    <name evidence="1" type="ORF">LSAT_V11C900482940</name>
</gene>
<name>A0A9R1WS27_LACSA</name>
<evidence type="ECO:0008006" key="3">
    <source>
        <dbReference type="Google" id="ProtNLM"/>
    </source>
</evidence>